<evidence type="ECO:0000256" key="3">
    <source>
        <dbReference type="ARBA" id="ARBA00022989"/>
    </source>
</evidence>
<reference evidence="7" key="2">
    <citation type="submission" date="2025-09" db="UniProtKB">
        <authorList>
            <consortium name="Ensembl"/>
        </authorList>
    </citation>
    <scope>IDENTIFICATION</scope>
</reference>
<dbReference type="GeneTree" id="ENSGT00940000162755"/>
<sequence>VRGWCCCVDFDLATIYVSDAQNNRNIYFDTSPQAVRLYLLYNHWILKVLLFFFILVTLSLAIFEEPAVFSLPTWVTMLVELLCLLVFTVRLVHYAKVIPRDKFWKDPKNICIIAVLLVGALAPVGPCLEPPMSVFVVLVCRGLTTIEGTPYFTNYLDIVFELYVLVTTANNGGYFSCIYFNEEIRQLVRAKRHKMARAFGVLQEQREGSGPPVVSHENWTKLVRQVRPDISDPHRELLWRVCDDDNQGFIGKVAFVQLADLLNIEVITLKSRPHPLQSLFPNLYESAPSRLLCRVVQHRGFVITFDLIIMVNAVFIGLDEENPLISNSEWAFLALYVLEILLKLYVFEPRAFFSKHTGGYTSRQVLDIVFILRVLRLIRVVDSIKRFRTIINTLIRIGPAILTFGQLILVVYYVFAMVGMELFKNKVRFFPDSSHPEAAYCGNPLLNGSTFAQLNYCKNNFNNVLSSFVLLLELTVVNQCNGFATVTHKSALIFFVLFHVMVVIFFYFSIRLSCVKPWMVLCFFFFFTGYRTVDALLQRMFEADLDPEDFAENDIPEEPTGNFANPTFGAA</sequence>
<dbReference type="Gene3D" id="1.10.287.70">
    <property type="match status" value="1"/>
</dbReference>
<keyword evidence="2 5" id="KW-0812">Transmembrane</keyword>
<keyword evidence="4 5" id="KW-0472">Membrane</keyword>
<evidence type="ECO:0000256" key="1">
    <source>
        <dbReference type="ARBA" id="ARBA00004141"/>
    </source>
</evidence>
<feature type="transmembrane region" description="Helical" evidence="5">
    <location>
        <begin position="44"/>
        <end position="63"/>
    </location>
</feature>
<dbReference type="GO" id="GO:0016020">
    <property type="term" value="C:membrane"/>
    <property type="evidence" value="ECO:0007669"/>
    <property type="project" value="UniProtKB-SubCell"/>
</dbReference>
<dbReference type="InterPro" id="IPR027359">
    <property type="entry name" value="Volt_channel_dom_sf"/>
</dbReference>
<feature type="transmembrane region" description="Helical" evidence="5">
    <location>
        <begin position="162"/>
        <end position="181"/>
    </location>
</feature>
<keyword evidence="3 5" id="KW-1133">Transmembrane helix</keyword>
<feature type="transmembrane region" description="Helical" evidence="5">
    <location>
        <begin position="300"/>
        <end position="318"/>
    </location>
</feature>
<accession>A0A3Q2E933</accession>
<evidence type="ECO:0000256" key="5">
    <source>
        <dbReference type="SAM" id="Phobius"/>
    </source>
</evidence>
<feature type="transmembrane region" description="Helical" evidence="5">
    <location>
        <begin position="330"/>
        <end position="347"/>
    </location>
</feature>
<evidence type="ECO:0000256" key="2">
    <source>
        <dbReference type="ARBA" id="ARBA00022692"/>
    </source>
</evidence>
<feature type="transmembrane region" description="Helical" evidence="5">
    <location>
        <begin position="394"/>
        <end position="415"/>
    </location>
</feature>
<dbReference type="PANTHER" id="PTHR46726:SF1">
    <property type="entry name" value="TWO-PORE CALCIUM CHANNEL 3"/>
    <property type="match status" value="1"/>
</dbReference>
<keyword evidence="8" id="KW-1185">Reference proteome</keyword>
<dbReference type="Proteomes" id="UP000265020">
    <property type="component" value="Unassembled WGS sequence"/>
</dbReference>
<dbReference type="AlphaFoldDB" id="A0A3Q2E933"/>
<evidence type="ECO:0000256" key="4">
    <source>
        <dbReference type="ARBA" id="ARBA00023136"/>
    </source>
</evidence>
<dbReference type="InterPro" id="IPR005821">
    <property type="entry name" value="Ion_trans_dom"/>
</dbReference>
<reference evidence="7" key="1">
    <citation type="submission" date="2025-08" db="UniProtKB">
        <authorList>
            <consortium name="Ensembl"/>
        </authorList>
    </citation>
    <scope>IDENTIFICATION</scope>
</reference>
<dbReference type="Pfam" id="PF00520">
    <property type="entry name" value="Ion_trans"/>
    <property type="match status" value="1"/>
</dbReference>
<feature type="domain" description="Ion transport" evidence="6">
    <location>
        <begin position="303"/>
        <end position="506"/>
    </location>
</feature>
<protein>
    <submittedName>
        <fullName evidence="7">Two pore segment channel 3</fullName>
    </submittedName>
</protein>
<dbReference type="GO" id="GO:0005216">
    <property type="term" value="F:monoatomic ion channel activity"/>
    <property type="evidence" value="ECO:0007669"/>
    <property type="project" value="InterPro"/>
</dbReference>
<feature type="transmembrane region" description="Helical" evidence="5">
    <location>
        <begin position="491"/>
        <end position="510"/>
    </location>
</feature>
<proteinExistence type="predicted"/>
<evidence type="ECO:0000259" key="6">
    <source>
        <dbReference type="Pfam" id="PF00520"/>
    </source>
</evidence>
<comment type="subcellular location">
    <subcellularLocation>
        <location evidence="1">Membrane</location>
        <topology evidence="1">Multi-pass membrane protein</topology>
    </subcellularLocation>
</comment>
<dbReference type="Ensembl" id="ENSCVAT00000030727.1">
    <property type="protein sequence ID" value="ENSCVAP00000028702.1"/>
    <property type="gene ID" value="ENSCVAG00000016027.1"/>
</dbReference>
<dbReference type="PANTHER" id="PTHR46726">
    <property type="entry name" value="TWO PORE CHANNEL 3"/>
    <property type="match status" value="1"/>
</dbReference>
<dbReference type="Gene3D" id="1.20.120.350">
    <property type="entry name" value="Voltage-gated potassium channels. Chain C"/>
    <property type="match status" value="1"/>
</dbReference>
<feature type="transmembrane region" description="Helical" evidence="5">
    <location>
        <begin position="69"/>
        <end position="89"/>
    </location>
</feature>
<name>A0A3Q2E933_CYPVA</name>
<evidence type="ECO:0000313" key="8">
    <source>
        <dbReference type="Proteomes" id="UP000265020"/>
    </source>
</evidence>
<feature type="transmembrane region" description="Helical" evidence="5">
    <location>
        <begin position="110"/>
        <end position="128"/>
    </location>
</feature>
<evidence type="ECO:0000313" key="7">
    <source>
        <dbReference type="Ensembl" id="ENSCVAP00000028702.1"/>
    </source>
</evidence>
<organism evidence="7 8">
    <name type="scientific">Cyprinodon variegatus</name>
    <name type="common">Sheepshead minnow</name>
    <dbReference type="NCBI Taxonomy" id="28743"/>
    <lineage>
        <taxon>Eukaryota</taxon>
        <taxon>Metazoa</taxon>
        <taxon>Chordata</taxon>
        <taxon>Craniata</taxon>
        <taxon>Vertebrata</taxon>
        <taxon>Euteleostomi</taxon>
        <taxon>Actinopterygii</taxon>
        <taxon>Neopterygii</taxon>
        <taxon>Teleostei</taxon>
        <taxon>Neoteleostei</taxon>
        <taxon>Acanthomorphata</taxon>
        <taxon>Ovalentaria</taxon>
        <taxon>Atherinomorphae</taxon>
        <taxon>Cyprinodontiformes</taxon>
        <taxon>Cyprinodontidae</taxon>
        <taxon>Cyprinodon</taxon>
    </lineage>
</organism>
<dbReference type="SUPFAM" id="SSF81324">
    <property type="entry name" value="Voltage-gated potassium channels"/>
    <property type="match status" value="1"/>
</dbReference>